<keyword evidence="3" id="KW-1185">Reference proteome</keyword>
<feature type="region of interest" description="Disordered" evidence="1">
    <location>
        <begin position="68"/>
        <end position="102"/>
    </location>
</feature>
<evidence type="ECO:0000256" key="1">
    <source>
        <dbReference type="SAM" id="MobiDB-lite"/>
    </source>
</evidence>
<accession>A0A835LD28</accession>
<sequence length="209" mass="22828">MRFLPKGQGFLASQEAGDLGCIIWRPIHRGESTLIQEIAYFTGGQATLDRGTPKDWERLSDHRGDAIASSLNAPTRSPATEVDPQPPHQQQSPYLASSSSISKTDSKIGLPRLHRGSFTTAASVLAAATFSSDRRPHADRPPRSRPTSYPDNVTGYCLESIQLHLPIELYRRRSETSSLKDSTSDFSISANKAVSSIQFYGNRITGIAA</sequence>
<feature type="compositionally biased region" description="Polar residues" evidence="1">
    <location>
        <begin position="69"/>
        <end position="78"/>
    </location>
</feature>
<reference evidence="2 3" key="1">
    <citation type="submission" date="2020-10" db="EMBL/GenBank/DDBJ databases">
        <title>The Coptis chinensis genome and diversification of protoberbering-type alkaloids.</title>
        <authorList>
            <person name="Wang B."/>
            <person name="Shu S."/>
            <person name="Song C."/>
            <person name="Liu Y."/>
        </authorList>
    </citation>
    <scope>NUCLEOTIDE SEQUENCE [LARGE SCALE GENOMIC DNA]</scope>
    <source>
        <strain evidence="2">HL-2020</strain>
        <tissue evidence="2">Leaf</tissue>
    </source>
</reference>
<organism evidence="2 3">
    <name type="scientific">Coptis chinensis</name>
    <dbReference type="NCBI Taxonomy" id="261450"/>
    <lineage>
        <taxon>Eukaryota</taxon>
        <taxon>Viridiplantae</taxon>
        <taxon>Streptophyta</taxon>
        <taxon>Embryophyta</taxon>
        <taxon>Tracheophyta</taxon>
        <taxon>Spermatophyta</taxon>
        <taxon>Magnoliopsida</taxon>
        <taxon>Ranunculales</taxon>
        <taxon>Ranunculaceae</taxon>
        <taxon>Coptidoideae</taxon>
        <taxon>Coptis</taxon>
    </lineage>
</organism>
<gene>
    <name evidence="2" type="ORF">IFM89_006901</name>
</gene>
<feature type="region of interest" description="Disordered" evidence="1">
    <location>
        <begin position="131"/>
        <end position="152"/>
    </location>
</feature>
<name>A0A835LD28_9MAGN</name>
<protein>
    <submittedName>
        <fullName evidence="2">Uncharacterized protein</fullName>
    </submittedName>
</protein>
<feature type="compositionally biased region" description="Basic and acidic residues" evidence="1">
    <location>
        <begin position="132"/>
        <end position="142"/>
    </location>
</feature>
<dbReference type="Proteomes" id="UP000631114">
    <property type="component" value="Unassembled WGS sequence"/>
</dbReference>
<evidence type="ECO:0000313" key="3">
    <source>
        <dbReference type="Proteomes" id="UP000631114"/>
    </source>
</evidence>
<comment type="caution">
    <text evidence="2">The sequence shown here is derived from an EMBL/GenBank/DDBJ whole genome shotgun (WGS) entry which is preliminary data.</text>
</comment>
<dbReference type="EMBL" id="JADFTS010000009">
    <property type="protein sequence ID" value="KAF9588022.1"/>
    <property type="molecule type" value="Genomic_DNA"/>
</dbReference>
<evidence type="ECO:0000313" key="2">
    <source>
        <dbReference type="EMBL" id="KAF9588022.1"/>
    </source>
</evidence>
<proteinExistence type="predicted"/>
<dbReference type="AlphaFoldDB" id="A0A835LD28"/>